<proteinExistence type="predicted"/>
<dbReference type="AlphaFoldDB" id="A0A4C1XHA6"/>
<protein>
    <submittedName>
        <fullName evidence="1">Uncharacterized protein</fullName>
    </submittedName>
</protein>
<evidence type="ECO:0000313" key="1">
    <source>
        <dbReference type="EMBL" id="GBP62778.1"/>
    </source>
</evidence>
<evidence type="ECO:0000313" key="2">
    <source>
        <dbReference type="Proteomes" id="UP000299102"/>
    </source>
</evidence>
<organism evidence="1 2">
    <name type="scientific">Eumeta variegata</name>
    <name type="common">Bagworm moth</name>
    <name type="synonym">Eumeta japonica</name>
    <dbReference type="NCBI Taxonomy" id="151549"/>
    <lineage>
        <taxon>Eukaryota</taxon>
        <taxon>Metazoa</taxon>
        <taxon>Ecdysozoa</taxon>
        <taxon>Arthropoda</taxon>
        <taxon>Hexapoda</taxon>
        <taxon>Insecta</taxon>
        <taxon>Pterygota</taxon>
        <taxon>Neoptera</taxon>
        <taxon>Endopterygota</taxon>
        <taxon>Lepidoptera</taxon>
        <taxon>Glossata</taxon>
        <taxon>Ditrysia</taxon>
        <taxon>Tineoidea</taxon>
        <taxon>Psychidae</taxon>
        <taxon>Oiketicinae</taxon>
        <taxon>Eumeta</taxon>
    </lineage>
</organism>
<dbReference type="Proteomes" id="UP000299102">
    <property type="component" value="Unassembled WGS sequence"/>
</dbReference>
<sequence length="89" mass="9810">MKDVAIKRFALNQIESGVRDDCRRGALLPARIVQGREEPSRDRVTSAEQGVTTLDRVNKKIYDSGRRGPRAGGECSGGFAPADQMLFLF</sequence>
<gene>
    <name evidence="1" type="ORF">EVAR_51730_1</name>
</gene>
<comment type="caution">
    <text evidence="1">The sequence shown here is derived from an EMBL/GenBank/DDBJ whole genome shotgun (WGS) entry which is preliminary data.</text>
</comment>
<accession>A0A4C1XHA6</accession>
<dbReference type="EMBL" id="BGZK01000849">
    <property type="protein sequence ID" value="GBP62778.1"/>
    <property type="molecule type" value="Genomic_DNA"/>
</dbReference>
<name>A0A4C1XHA6_EUMVA</name>
<keyword evidence="2" id="KW-1185">Reference proteome</keyword>
<reference evidence="1 2" key="1">
    <citation type="journal article" date="2019" name="Commun. Biol.">
        <title>The bagworm genome reveals a unique fibroin gene that provides high tensile strength.</title>
        <authorList>
            <person name="Kono N."/>
            <person name="Nakamura H."/>
            <person name="Ohtoshi R."/>
            <person name="Tomita M."/>
            <person name="Numata K."/>
            <person name="Arakawa K."/>
        </authorList>
    </citation>
    <scope>NUCLEOTIDE SEQUENCE [LARGE SCALE GENOMIC DNA]</scope>
</reference>